<dbReference type="EMBL" id="JARJCN010000010">
    <property type="protein sequence ID" value="KAJ7097183.1"/>
    <property type="molecule type" value="Genomic_DNA"/>
</dbReference>
<comment type="caution">
    <text evidence="4">The sequence shown here is derived from an EMBL/GenBank/DDBJ whole genome shotgun (WGS) entry which is preliminary data.</text>
</comment>
<dbReference type="AlphaFoldDB" id="A0AAD6UFI5"/>
<evidence type="ECO:0000313" key="5">
    <source>
        <dbReference type="Proteomes" id="UP001222325"/>
    </source>
</evidence>
<dbReference type="GO" id="GO:0003700">
    <property type="term" value="F:DNA-binding transcription factor activity"/>
    <property type="evidence" value="ECO:0007669"/>
    <property type="project" value="InterPro"/>
</dbReference>
<sequence>MLPHGRYKSPSPLLFQSSASQRPHLLQTCAMRGLPKRGPDGRPVWPDNATAALLESLPTYGGMEKHGKWQLMAHHIYNKTGVVVTAKQVGSKLQSLRSTNPLLMRAHAYPPSASPPIMSASRGAVSDAPRVPNRPEINPRSVSLRPVFSWGSDGHGSDDEGEPADSRISSPPPKWNVAPDARDLHHPIILTSRHRIGENIPLQHGLILRSLYPVMVTHTSKADRLDVCSIVIAPSLNIPNSTFLSEQPRNTMQTREDGVRWRNLLKVQLKLQIR</sequence>
<dbReference type="Proteomes" id="UP001222325">
    <property type="component" value="Unassembled WGS sequence"/>
</dbReference>
<dbReference type="Gene3D" id="6.10.20.40">
    <property type="entry name" value="TEA/ATTS domain"/>
    <property type="match status" value="1"/>
</dbReference>
<feature type="region of interest" description="Disordered" evidence="2">
    <location>
        <begin position="113"/>
        <end position="178"/>
    </location>
</feature>
<evidence type="ECO:0000313" key="4">
    <source>
        <dbReference type="EMBL" id="KAJ7097183.1"/>
    </source>
</evidence>
<organism evidence="4 5">
    <name type="scientific">Mycena belliarum</name>
    <dbReference type="NCBI Taxonomy" id="1033014"/>
    <lineage>
        <taxon>Eukaryota</taxon>
        <taxon>Fungi</taxon>
        <taxon>Dikarya</taxon>
        <taxon>Basidiomycota</taxon>
        <taxon>Agaricomycotina</taxon>
        <taxon>Agaricomycetes</taxon>
        <taxon>Agaricomycetidae</taxon>
        <taxon>Agaricales</taxon>
        <taxon>Marasmiineae</taxon>
        <taxon>Mycenaceae</taxon>
        <taxon>Mycena</taxon>
    </lineage>
</organism>
<evidence type="ECO:0000259" key="3">
    <source>
        <dbReference type="Pfam" id="PF01285"/>
    </source>
</evidence>
<dbReference type="InterPro" id="IPR038096">
    <property type="entry name" value="TEA/ATTS_sf"/>
</dbReference>
<accession>A0AAD6UFI5</accession>
<gene>
    <name evidence="4" type="ORF">B0H15DRAFT_33495</name>
</gene>
<keyword evidence="5" id="KW-1185">Reference proteome</keyword>
<reference evidence="4" key="1">
    <citation type="submission" date="2023-03" db="EMBL/GenBank/DDBJ databases">
        <title>Massive genome expansion in bonnet fungi (Mycena s.s.) driven by repeated elements and novel gene families across ecological guilds.</title>
        <authorList>
            <consortium name="Lawrence Berkeley National Laboratory"/>
            <person name="Harder C.B."/>
            <person name="Miyauchi S."/>
            <person name="Viragh M."/>
            <person name="Kuo A."/>
            <person name="Thoen E."/>
            <person name="Andreopoulos B."/>
            <person name="Lu D."/>
            <person name="Skrede I."/>
            <person name="Drula E."/>
            <person name="Henrissat B."/>
            <person name="Morin E."/>
            <person name="Kohler A."/>
            <person name="Barry K."/>
            <person name="LaButti K."/>
            <person name="Morin E."/>
            <person name="Salamov A."/>
            <person name="Lipzen A."/>
            <person name="Mereny Z."/>
            <person name="Hegedus B."/>
            <person name="Baldrian P."/>
            <person name="Stursova M."/>
            <person name="Weitz H."/>
            <person name="Taylor A."/>
            <person name="Grigoriev I.V."/>
            <person name="Nagy L.G."/>
            <person name="Martin F."/>
            <person name="Kauserud H."/>
        </authorList>
    </citation>
    <scope>NUCLEOTIDE SEQUENCE</scope>
    <source>
        <strain evidence="4">CBHHK173m</strain>
    </source>
</reference>
<feature type="domain" description="TEA" evidence="3">
    <location>
        <begin position="42"/>
        <end position="99"/>
    </location>
</feature>
<dbReference type="InterPro" id="IPR000818">
    <property type="entry name" value="TEA/ATTS_dom"/>
</dbReference>
<protein>
    <recommendedName>
        <fullName evidence="3">TEA domain-containing protein</fullName>
    </recommendedName>
</protein>
<name>A0AAD6UFI5_9AGAR</name>
<comment type="similarity">
    <text evidence="1">Belongs to the TEC1 family.</text>
</comment>
<proteinExistence type="inferred from homology"/>
<evidence type="ECO:0000256" key="2">
    <source>
        <dbReference type="SAM" id="MobiDB-lite"/>
    </source>
</evidence>
<evidence type="ECO:0000256" key="1">
    <source>
        <dbReference type="ARBA" id="ARBA00008421"/>
    </source>
</evidence>
<dbReference type="Pfam" id="PF01285">
    <property type="entry name" value="TEA"/>
    <property type="match status" value="1"/>
</dbReference>